<evidence type="ECO:0000313" key="1">
    <source>
        <dbReference type="EMBL" id="KAF2259645.1"/>
    </source>
</evidence>
<protein>
    <recommendedName>
        <fullName evidence="3">Reverse transcriptase domain-containing protein</fullName>
    </recommendedName>
</protein>
<dbReference type="PANTHER" id="PTHR37015">
    <property type="entry name" value="REVERSE TRANSCRIPTASE DOMAIN-CONTAINING PROTEIN"/>
    <property type="match status" value="1"/>
</dbReference>
<evidence type="ECO:0008006" key="3">
    <source>
        <dbReference type="Google" id="ProtNLM"/>
    </source>
</evidence>
<comment type="caution">
    <text evidence="1">The sequence shown here is derived from an EMBL/GenBank/DDBJ whole genome shotgun (WGS) entry which is preliminary data.</text>
</comment>
<dbReference type="PANTHER" id="PTHR37015:SF1">
    <property type="entry name" value="REVERSE TRANSCRIPTASE DOMAIN-CONTAINING PROTEIN"/>
    <property type="match status" value="1"/>
</dbReference>
<reference evidence="2" key="1">
    <citation type="journal article" date="2020" name="Stud. Mycol.">
        <title>101 Dothideomycetes genomes: A test case for predicting lifestyles and emergence of pathogens.</title>
        <authorList>
            <person name="Haridas S."/>
            <person name="Albert R."/>
            <person name="Binder M."/>
            <person name="Bloem J."/>
            <person name="LaButti K."/>
            <person name="Salamov A."/>
            <person name="Andreopoulos B."/>
            <person name="Baker S."/>
            <person name="Barry K."/>
            <person name="Bills G."/>
            <person name="Bluhm B."/>
            <person name="Cannon C."/>
            <person name="Castanera R."/>
            <person name="Culley D."/>
            <person name="Daum C."/>
            <person name="Ezra D."/>
            <person name="Gonzalez J."/>
            <person name="Henrissat B."/>
            <person name="Kuo A."/>
            <person name="Liang C."/>
            <person name="Lipzen A."/>
            <person name="Lutzoni F."/>
            <person name="Magnuson J."/>
            <person name="Mondo S."/>
            <person name="Nolan M."/>
            <person name="Ohm R."/>
            <person name="Pangilinan J."/>
            <person name="Park H.-J."/>
            <person name="Ramirez L."/>
            <person name="Alfaro M."/>
            <person name="Sun H."/>
            <person name="Tritt A."/>
            <person name="Yoshinaga Y."/>
            <person name="Zwiers L.-H."/>
            <person name="Turgeon B."/>
            <person name="Goodwin S."/>
            <person name="Spatafora J."/>
            <person name="Crous P."/>
            <person name="Grigoriev I."/>
        </authorList>
    </citation>
    <scope>NUCLEOTIDE SEQUENCE [LARGE SCALE GENOMIC DNA]</scope>
    <source>
        <strain evidence="2">CBS 304.66</strain>
    </source>
</reference>
<dbReference type="Proteomes" id="UP000800093">
    <property type="component" value="Unassembled WGS sequence"/>
</dbReference>
<name>A0A9P4K3T8_9PLEO</name>
<gene>
    <name evidence="1" type="ORF">CC78DRAFT_524503</name>
</gene>
<dbReference type="AlphaFoldDB" id="A0A9P4K3T8"/>
<accession>A0A9P4K3T8</accession>
<dbReference type="OrthoDB" id="74545at2759"/>
<keyword evidence="2" id="KW-1185">Reference proteome</keyword>
<organism evidence="1 2">
    <name type="scientific">Lojkania enalia</name>
    <dbReference type="NCBI Taxonomy" id="147567"/>
    <lineage>
        <taxon>Eukaryota</taxon>
        <taxon>Fungi</taxon>
        <taxon>Dikarya</taxon>
        <taxon>Ascomycota</taxon>
        <taxon>Pezizomycotina</taxon>
        <taxon>Dothideomycetes</taxon>
        <taxon>Pleosporomycetidae</taxon>
        <taxon>Pleosporales</taxon>
        <taxon>Pleosporales incertae sedis</taxon>
        <taxon>Lojkania</taxon>
    </lineage>
</organism>
<dbReference type="EMBL" id="ML986704">
    <property type="protein sequence ID" value="KAF2259645.1"/>
    <property type="molecule type" value="Genomic_DNA"/>
</dbReference>
<evidence type="ECO:0000313" key="2">
    <source>
        <dbReference type="Proteomes" id="UP000800093"/>
    </source>
</evidence>
<proteinExistence type="predicted"/>
<sequence length="882" mass="101337">MSTQSRFLSQTLQSITLTKTREQEKRRKTFENRKAEILQDVQDSHDEGSRIKLLINAFKNLPMSNRGVWYVDDNRESTVSNATSYLEQSQFDPSVSSAVLQGFEKKFHQILEQESQRFKFADLYHRLLIECTEANGAPIVESKLNKEELDGSFEHVQRFTLQQLREKFSNVVFTPLETDEVAIDGYLHSMFEDDHAATVLEECRTRVTKFGGEFISLTSPFTRSAVVDCIHALLTNDLLNDTAKITLNQFSTNEVVLDEIADVLNLRFSDIAQWSWEADEGMYYEPRRQTNGKYRIMMDQDILQAIFLHYIAVKWSSTLKTIFRSLVQDRKFWNEAEEMTTEQRARYAYFTGAKPFVGSSIKQYKISDFQANYFLSSMPSSLKDASDPYGGTSDSDNNPKSGRGIRQWLLRQIATDVIIHRSLYGEVAVVQSDLQWYATSLPHSTLFTVLRFWGVPESWIIFFKKFAEAPLRMNETPGQNVRIRKRGIPITDAFEKLFGECVLFAMDVAVNRLSKATLIRFHDDLWLCGGPAQCAAAWETIQGFVKVLGLDINTSKTGSVYLSNRDRDSDIVTKFPQGPICMGMLQLTEKGEWAIDQGQVSAHTQQLRKQLGQCTSVISWVQIWNACMGAFFQGVFGQPANCFGQAHVDSILETYAWMQRELFEAHDGSVTNYLREVICMRFGVENIPDSFFFLPEEFGGLGLKNPFVPFFMLKGQLCKDPLDSIAKFHKEEQKAYKDAVEAFSALSDAEKQRRYKKFFEDDNAKHISITDEPFFSFEEYTMYRESHSRLLYLTYLELTLRPKGKDILLTREKEFWFQELRASHGVGWNGLSGENKWLMNLYAGDLMGRFGSLSIVDRKLLPGGALKVMGRKKVVWQLIIWE</sequence>